<keyword evidence="2" id="KW-1185">Reference proteome</keyword>
<reference evidence="1 2" key="1">
    <citation type="submission" date="2017-01" db="EMBL/GenBank/DDBJ databases">
        <title>Genome analysis of Paenibacillus selenitrireducens ES3-24.</title>
        <authorList>
            <person name="Xu D."/>
            <person name="Yao R."/>
            <person name="Zheng S."/>
        </authorList>
    </citation>
    <scope>NUCLEOTIDE SEQUENCE [LARGE SCALE GENOMIC DNA]</scope>
    <source>
        <strain evidence="1 2">ES3-24</strain>
    </source>
</reference>
<dbReference type="Proteomes" id="UP000190188">
    <property type="component" value="Unassembled WGS sequence"/>
</dbReference>
<dbReference type="EMBL" id="MSZX01000004">
    <property type="protein sequence ID" value="OPA78312.1"/>
    <property type="molecule type" value="Genomic_DNA"/>
</dbReference>
<name>A0A1T2XER8_9BACL</name>
<sequence length="93" mass="11207">MSWIAVQSYYKVERNVTGLEQTIMKQERWIYLYQEKIVTKYREFPIQEVFDMSYRSMGGNGGILYLHTRQGVFSYMVSEDPRPFMEAYKLLIE</sequence>
<comment type="caution">
    <text evidence="1">The sequence shown here is derived from an EMBL/GenBank/DDBJ whole genome shotgun (WGS) entry which is preliminary data.</text>
</comment>
<evidence type="ECO:0000313" key="1">
    <source>
        <dbReference type="EMBL" id="OPA78312.1"/>
    </source>
</evidence>
<protein>
    <recommendedName>
        <fullName evidence="3">Bacterial Pleckstrin homology domain-containing protein</fullName>
    </recommendedName>
</protein>
<dbReference type="OrthoDB" id="2691759at2"/>
<proteinExistence type="predicted"/>
<dbReference type="AlphaFoldDB" id="A0A1T2XER8"/>
<organism evidence="1 2">
    <name type="scientific">Paenibacillus selenitireducens</name>
    <dbReference type="NCBI Taxonomy" id="1324314"/>
    <lineage>
        <taxon>Bacteria</taxon>
        <taxon>Bacillati</taxon>
        <taxon>Bacillota</taxon>
        <taxon>Bacilli</taxon>
        <taxon>Bacillales</taxon>
        <taxon>Paenibacillaceae</taxon>
        <taxon>Paenibacillus</taxon>
    </lineage>
</organism>
<accession>A0A1T2XER8</accession>
<dbReference type="STRING" id="1324314.BVG16_10495"/>
<evidence type="ECO:0008006" key="3">
    <source>
        <dbReference type="Google" id="ProtNLM"/>
    </source>
</evidence>
<evidence type="ECO:0000313" key="2">
    <source>
        <dbReference type="Proteomes" id="UP000190188"/>
    </source>
</evidence>
<dbReference type="RefSeq" id="WP_078498522.1">
    <property type="nucleotide sequence ID" value="NZ_MSZX01000004.1"/>
</dbReference>
<gene>
    <name evidence="1" type="ORF">BVG16_10495</name>
</gene>